<keyword evidence="7 10" id="KW-1133">Transmembrane helix</keyword>
<evidence type="ECO:0000256" key="1">
    <source>
        <dbReference type="ARBA" id="ARBA00004651"/>
    </source>
</evidence>
<evidence type="ECO:0000313" key="12">
    <source>
        <dbReference type="Proteomes" id="UP000503482"/>
    </source>
</evidence>
<keyword evidence="8 10" id="KW-0472">Membrane</keyword>
<keyword evidence="12" id="KW-1185">Reference proteome</keyword>
<comment type="similarity">
    <text evidence="2">Belongs to the multi antimicrobial extrusion (MATE) (TC 2.A.66.1) family. MepA subfamily.</text>
</comment>
<reference evidence="11 12" key="1">
    <citation type="submission" date="2020-05" db="EMBL/GenBank/DDBJ databases">
        <title>Complete genome sequencing of Campylobacter and Arcobacter type strains.</title>
        <authorList>
            <person name="Miller W.G."/>
            <person name="Yee E."/>
        </authorList>
    </citation>
    <scope>NUCLEOTIDE SEQUENCE [LARGE SCALE GENOMIC DNA]</scope>
    <source>
        <strain evidence="11 12">LMG 26156</strain>
    </source>
</reference>
<dbReference type="InterPro" id="IPR002528">
    <property type="entry name" value="MATE_fam"/>
</dbReference>
<evidence type="ECO:0000256" key="2">
    <source>
        <dbReference type="ARBA" id="ARBA00008417"/>
    </source>
</evidence>
<feature type="transmembrane region" description="Helical" evidence="10">
    <location>
        <begin position="410"/>
        <end position="430"/>
    </location>
</feature>
<feature type="transmembrane region" description="Helical" evidence="10">
    <location>
        <begin position="191"/>
        <end position="210"/>
    </location>
</feature>
<sequence length="441" mass="48947">MLNSKPFILFLKYVIPSMLGFMAISSASIIDGYFIGNYVGSVSLAAINVSLPMFNILFGFALMFAVGSSVITSKLLGESNKEEASNVFSKAFYVIVLISVSLNLLLYLNLEYILDLLNVKDELRVETLKYLPIILKFMPFLMIGITIDYFVKVDESPNLSLLALALSSVVNIVLDYTFIVKFDWGISGAAYATGISQMCILLVLLPHFFLKKGSLKLIKPKGDLQCIFNALKNGSSEFINQSSVGITILIFNYILLKTFGPLGIASFTIIGYFIAISTMASFAVSNSLQAIISKNYGAQYFDRMKSFLKLGLVSILGIEILLTLFVLITPESLINIFIKDSDIKTKEITIEFISFAWPTFIFSGLNMLSSSYLTAIQKPLYSGLVAIMRSFIFPITFIFLLPFIFGNVGIFIAVSCAEIVTFIFALRFFMQTRPSVLAKFI</sequence>
<evidence type="ECO:0000256" key="7">
    <source>
        <dbReference type="ARBA" id="ARBA00022989"/>
    </source>
</evidence>
<feature type="transmembrane region" description="Helical" evidence="10">
    <location>
        <begin position="7"/>
        <end position="30"/>
    </location>
</feature>
<keyword evidence="6 10" id="KW-0812">Transmembrane</keyword>
<feature type="transmembrane region" description="Helical" evidence="10">
    <location>
        <begin position="262"/>
        <end position="285"/>
    </location>
</feature>
<dbReference type="EMBL" id="CP053840">
    <property type="protein sequence ID" value="QKF66295.1"/>
    <property type="molecule type" value="Genomic_DNA"/>
</dbReference>
<dbReference type="KEGG" id="avp:AVENP_0725"/>
<protein>
    <recommendedName>
        <fullName evidence="3">Multidrug export protein MepA</fullName>
    </recommendedName>
</protein>
<feature type="transmembrane region" description="Helical" evidence="10">
    <location>
        <begin position="130"/>
        <end position="151"/>
    </location>
</feature>
<dbReference type="Proteomes" id="UP000503482">
    <property type="component" value="Chromosome"/>
</dbReference>
<evidence type="ECO:0000256" key="10">
    <source>
        <dbReference type="SAM" id="Phobius"/>
    </source>
</evidence>
<dbReference type="GO" id="GO:0005886">
    <property type="term" value="C:plasma membrane"/>
    <property type="evidence" value="ECO:0007669"/>
    <property type="project" value="UniProtKB-SubCell"/>
</dbReference>
<dbReference type="NCBIfam" id="TIGR00797">
    <property type="entry name" value="matE"/>
    <property type="match status" value="1"/>
</dbReference>
<feature type="transmembrane region" description="Helical" evidence="10">
    <location>
        <begin position="306"/>
        <end position="328"/>
    </location>
</feature>
<organism evidence="11 12">
    <name type="scientific">Arcobacter venerupis</name>
    <dbReference type="NCBI Taxonomy" id="1054033"/>
    <lineage>
        <taxon>Bacteria</taxon>
        <taxon>Pseudomonadati</taxon>
        <taxon>Campylobacterota</taxon>
        <taxon>Epsilonproteobacteria</taxon>
        <taxon>Campylobacterales</taxon>
        <taxon>Arcobacteraceae</taxon>
        <taxon>Arcobacter</taxon>
    </lineage>
</organism>
<dbReference type="InterPro" id="IPR051327">
    <property type="entry name" value="MATE_MepA_subfamily"/>
</dbReference>
<evidence type="ECO:0000256" key="8">
    <source>
        <dbReference type="ARBA" id="ARBA00023136"/>
    </source>
</evidence>
<dbReference type="InterPro" id="IPR048279">
    <property type="entry name" value="MdtK-like"/>
</dbReference>
<keyword evidence="9" id="KW-0046">Antibiotic resistance</keyword>
<keyword evidence="4" id="KW-0813">Transport</keyword>
<feature type="transmembrane region" description="Helical" evidence="10">
    <location>
        <begin position="380"/>
        <end position="404"/>
    </location>
</feature>
<gene>
    <name evidence="11" type="ORF">AVENP_0725</name>
</gene>
<dbReference type="Pfam" id="PF01554">
    <property type="entry name" value="MatE"/>
    <property type="match status" value="2"/>
</dbReference>
<feature type="transmembrane region" description="Helical" evidence="10">
    <location>
        <begin position="348"/>
        <end position="368"/>
    </location>
</feature>
<feature type="transmembrane region" description="Helical" evidence="10">
    <location>
        <begin position="158"/>
        <end position="179"/>
    </location>
</feature>
<comment type="subcellular location">
    <subcellularLocation>
        <location evidence="1">Cell membrane</location>
        <topology evidence="1">Multi-pass membrane protein</topology>
    </subcellularLocation>
</comment>
<feature type="transmembrane region" description="Helical" evidence="10">
    <location>
        <begin position="91"/>
        <end position="110"/>
    </location>
</feature>
<keyword evidence="5" id="KW-1003">Cell membrane</keyword>
<name>A0AAE7E310_9BACT</name>
<dbReference type="AlphaFoldDB" id="A0AAE7E310"/>
<dbReference type="PANTHER" id="PTHR43823:SF3">
    <property type="entry name" value="MULTIDRUG EXPORT PROTEIN MEPA"/>
    <property type="match status" value="1"/>
</dbReference>
<feature type="transmembrane region" description="Helical" evidence="10">
    <location>
        <begin position="238"/>
        <end position="256"/>
    </location>
</feature>
<feature type="transmembrane region" description="Helical" evidence="10">
    <location>
        <begin position="50"/>
        <end position="71"/>
    </location>
</feature>
<dbReference type="CDD" id="cd13143">
    <property type="entry name" value="MATE_MepA_like"/>
    <property type="match status" value="1"/>
</dbReference>
<evidence type="ECO:0000256" key="9">
    <source>
        <dbReference type="ARBA" id="ARBA00023251"/>
    </source>
</evidence>
<dbReference type="GO" id="GO:0042910">
    <property type="term" value="F:xenobiotic transmembrane transporter activity"/>
    <property type="evidence" value="ECO:0007669"/>
    <property type="project" value="InterPro"/>
</dbReference>
<dbReference type="GO" id="GO:0015297">
    <property type="term" value="F:antiporter activity"/>
    <property type="evidence" value="ECO:0007669"/>
    <property type="project" value="InterPro"/>
</dbReference>
<evidence type="ECO:0000313" key="11">
    <source>
        <dbReference type="EMBL" id="QKF66295.1"/>
    </source>
</evidence>
<accession>A0AAE7E310</accession>
<evidence type="ECO:0000256" key="6">
    <source>
        <dbReference type="ARBA" id="ARBA00022692"/>
    </source>
</evidence>
<dbReference type="GO" id="GO:0046677">
    <property type="term" value="P:response to antibiotic"/>
    <property type="evidence" value="ECO:0007669"/>
    <property type="project" value="UniProtKB-KW"/>
</dbReference>
<evidence type="ECO:0000256" key="5">
    <source>
        <dbReference type="ARBA" id="ARBA00022475"/>
    </source>
</evidence>
<dbReference type="InterPro" id="IPR045070">
    <property type="entry name" value="MATE_MepA-like"/>
</dbReference>
<dbReference type="PANTHER" id="PTHR43823">
    <property type="entry name" value="SPORULATION PROTEIN YKVU"/>
    <property type="match status" value="1"/>
</dbReference>
<proteinExistence type="inferred from homology"/>
<evidence type="ECO:0000256" key="4">
    <source>
        <dbReference type="ARBA" id="ARBA00022448"/>
    </source>
</evidence>
<dbReference type="PIRSF" id="PIRSF006603">
    <property type="entry name" value="DinF"/>
    <property type="match status" value="1"/>
</dbReference>
<evidence type="ECO:0000256" key="3">
    <source>
        <dbReference type="ARBA" id="ARBA00022106"/>
    </source>
</evidence>
<dbReference type="RefSeq" id="WP_128357559.1">
    <property type="nucleotide sequence ID" value="NZ_CP053840.1"/>
</dbReference>